<dbReference type="EMBL" id="VSSQ01016594">
    <property type="protein sequence ID" value="MPM58097.1"/>
    <property type="molecule type" value="Genomic_DNA"/>
</dbReference>
<sequence length="183" mass="21058">MEKARTIESTNIEIKLGDARNLSQFDSNTFDVVLCLGPIYHLSKLEDRIKCIGECMRVLKPGGILAVAYINRYAQYVIQISRDKNYINDESLRSITKSGIEPEEGENCFYFSTYDEMEETMAGFSAEKLEHVGTDGIVHMMRDNINALDESELEKWLDYHFMTFDNPSLIGYSLHNLYVCKKK</sequence>
<dbReference type="InterPro" id="IPR013216">
    <property type="entry name" value="Methyltransf_11"/>
</dbReference>
<dbReference type="CDD" id="cd02440">
    <property type="entry name" value="AdoMet_MTases"/>
    <property type="match status" value="1"/>
</dbReference>
<dbReference type="AlphaFoldDB" id="A0A645AY54"/>
<name>A0A645AY54_9ZZZZ</name>
<dbReference type="Pfam" id="PF08241">
    <property type="entry name" value="Methyltransf_11"/>
    <property type="match status" value="1"/>
</dbReference>
<dbReference type="InterPro" id="IPR029063">
    <property type="entry name" value="SAM-dependent_MTases_sf"/>
</dbReference>
<accession>A0A645AY54</accession>
<reference evidence="2" key="1">
    <citation type="submission" date="2019-08" db="EMBL/GenBank/DDBJ databases">
        <authorList>
            <person name="Kucharzyk K."/>
            <person name="Murdoch R.W."/>
            <person name="Higgins S."/>
            <person name="Loffler F."/>
        </authorList>
    </citation>
    <scope>NUCLEOTIDE SEQUENCE</scope>
</reference>
<comment type="caution">
    <text evidence="2">The sequence shown here is derived from an EMBL/GenBank/DDBJ whole genome shotgun (WGS) entry which is preliminary data.</text>
</comment>
<protein>
    <recommendedName>
        <fullName evidence="1">Methyltransferase type 11 domain-containing protein</fullName>
    </recommendedName>
</protein>
<dbReference type="SUPFAM" id="SSF53335">
    <property type="entry name" value="S-adenosyl-L-methionine-dependent methyltransferases"/>
    <property type="match status" value="1"/>
</dbReference>
<feature type="domain" description="Methyltransferase type 11" evidence="1">
    <location>
        <begin position="8"/>
        <end position="66"/>
    </location>
</feature>
<gene>
    <name evidence="2" type="ORF">SDC9_104926</name>
</gene>
<dbReference type="Gene3D" id="3.40.50.150">
    <property type="entry name" value="Vaccinia Virus protein VP39"/>
    <property type="match status" value="1"/>
</dbReference>
<dbReference type="GO" id="GO:0008757">
    <property type="term" value="F:S-adenosylmethionine-dependent methyltransferase activity"/>
    <property type="evidence" value="ECO:0007669"/>
    <property type="project" value="InterPro"/>
</dbReference>
<organism evidence="2">
    <name type="scientific">bioreactor metagenome</name>
    <dbReference type="NCBI Taxonomy" id="1076179"/>
    <lineage>
        <taxon>unclassified sequences</taxon>
        <taxon>metagenomes</taxon>
        <taxon>ecological metagenomes</taxon>
    </lineage>
</organism>
<evidence type="ECO:0000313" key="2">
    <source>
        <dbReference type="EMBL" id="MPM58097.1"/>
    </source>
</evidence>
<proteinExistence type="predicted"/>
<evidence type="ECO:0000259" key="1">
    <source>
        <dbReference type="Pfam" id="PF08241"/>
    </source>
</evidence>